<protein>
    <submittedName>
        <fullName evidence="1">Uncharacterized protein</fullName>
    </submittedName>
</protein>
<evidence type="ECO:0000313" key="1">
    <source>
        <dbReference type="EMBL" id="SVE42490.1"/>
    </source>
</evidence>
<accession>A0A383DDU6</accession>
<sequence>MAASPKDSVINAKPASFHNYHNLVTGEAGDKQPYARFATSVFSLIT</sequence>
<dbReference type="AlphaFoldDB" id="A0A383DDU6"/>
<dbReference type="EMBL" id="UINC01216379">
    <property type="protein sequence ID" value="SVE42490.1"/>
    <property type="molecule type" value="Genomic_DNA"/>
</dbReference>
<name>A0A383DDU6_9ZZZZ</name>
<gene>
    <name evidence="1" type="ORF">METZ01_LOCUS495344</name>
</gene>
<proteinExistence type="predicted"/>
<organism evidence="1">
    <name type="scientific">marine metagenome</name>
    <dbReference type="NCBI Taxonomy" id="408172"/>
    <lineage>
        <taxon>unclassified sequences</taxon>
        <taxon>metagenomes</taxon>
        <taxon>ecological metagenomes</taxon>
    </lineage>
</organism>
<reference evidence="1" key="1">
    <citation type="submission" date="2018-05" db="EMBL/GenBank/DDBJ databases">
        <authorList>
            <person name="Lanie J.A."/>
            <person name="Ng W.-L."/>
            <person name="Kazmierczak K.M."/>
            <person name="Andrzejewski T.M."/>
            <person name="Davidsen T.M."/>
            <person name="Wayne K.J."/>
            <person name="Tettelin H."/>
            <person name="Glass J.I."/>
            <person name="Rusch D."/>
            <person name="Podicherti R."/>
            <person name="Tsui H.-C.T."/>
            <person name="Winkler M.E."/>
        </authorList>
    </citation>
    <scope>NUCLEOTIDE SEQUENCE</scope>
</reference>